<dbReference type="EMBL" id="JAADJZ010000015">
    <property type="protein sequence ID" value="KAF2869784.1"/>
    <property type="molecule type" value="Genomic_DNA"/>
</dbReference>
<dbReference type="AlphaFoldDB" id="A0A7C8MHS5"/>
<accession>A0A7C8MHS5</accession>
<reference evidence="1 2" key="1">
    <citation type="submission" date="2020-01" db="EMBL/GenBank/DDBJ databases">
        <authorList>
            <consortium name="DOE Joint Genome Institute"/>
            <person name="Haridas S."/>
            <person name="Albert R."/>
            <person name="Binder M."/>
            <person name="Bloem J."/>
            <person name="Labutti K."/>
            <person name="Salamov A."/>
            <person name="Andreopoulos B."/>
            <person name="Baker S.E."/>
            <person name="Barry K."/>
            <person name="Bills G."/>
            <person name="Bluhm B.H."/>
            <person name="Cannon C."/>
            <person name="Castanera R."/>
            <person name="Culley D.E."/>
            <person name="Daum C."/>
            <person name="Ezra D."/>
            <person name="Gonzalez J.B."/>
            <person name="Henrissat B."/>
            <person name="Kuo A."/>
            <person name="Liang C."/>
            <person name="Lipzen A."/>
            <person name="Lutzoni F."/>
            <person name="Magnuson J."/>
            <person name="Mondo S."/>
            <person name="Nolan M."/>
            <person name="Ohm R."/>
            <person name="Pangilinan J."/>
            <person name="Park H.-J.H."/>
            <person name="Ramirez L."/>
            <person name="Alfaro M."/>
            <person name="Sun H."/>
            <person name="Tritt A."/>
            <person name="Yoshinaga Y."/>
            <person name="Zwiers L.-H.L."/>
            <person name="Turgeon B.G."/>
            <person name="Goodwin S.B."/>
            <person name="Spatafora J.W."/>
            <person name="Crous P.W."/>
            <person name="Grigoriev I.V."/>
        </authorList>
    </citation>
    <scope>NUCLEOTIDE SEQUENCE [LARGE SCALE GENOMIC DNA]</scope>
    <source>
        <strain evidence="1 2">CBS 611.86</strain>
    </source>
</reference>
<dbReference type="Proteomes" id="UP000481861">
    <property type="component" value="Unassembled WGS sequence"/>
</dbReference>
<keyword evidence="2" id="KW-1185">Reference proteome</keyword>
<protein>
    <submittedName>
        <fullName evidence="1">Uncharacterized protein</fullName>
    </submittedName>
</protein>
<evidence type="ECO:0000313" key="2">
    <source>
        <dbReference type="Proteomes" id="UP000481861"/>
    </source>
</evidence>
<organism evidence="1 2">
    <name type="scientific">Massariosphaeria phaeospora</name>
    <dbReference type="NCBI Taxonomy" id="100035"/>
    <lineage>
        <taxon>Eukaryota</taxon>
        <taxon>Fungi</taxon>
        <taxon>Dikarya</taxon>
        <taxon>Ascomycota</taxon>
        <taxon>Pezizomycotina</taxon>
        <taxon>Dothideomycetes</taxon>
        <taxon>Pleosporomycetidae</taxon>
        <taxon>Pleosporales</taxon>
        <taxon>Pleosporales incertae sedis</taxon>
        <taxon>Massariosphaeria</taxon>
    </lineage>
</organism>
<sequence>MAADNALPINTARLIGVMAEAMASTVAEQLVQAHNLIWTDQEQKMMTTGMGTHQEIQARLDLMLTQLWGRSLHRLGVRNALTVDIGPYINSLPFHPSLSLVPGRLIQGPDGFPVKVATEEFKTAFAEAFAAKLTRAVEAKGALVYATFMREQALHNHSHGNSSGLAGCLLRLVEDEHEISMRGGVKPLMTFEINCQDCAQKHMVRVLE</sequence>
<name>A0A7C8MHS5_9PLEO</name>
<evidence type="ECO:0000313" key="1">
    <source>
        <dbReference type="EMBL" id="KAF2869784.1"/>
    </source>
</evidence>
<comment type="caution">
    <text evidence="1">The sequence shown here is derived from an EMBL/GenBank/DDBJ whole genome shotgun (WGS) entry which is preliminary data.</text>
</comment>
<gene>
    <name evidence="1" type="ORF">BDV95DRAFT_608613</name>
</gene>
<proteinExistence type="predicted"/>